<feature type="domain" description="UspA" evidence="1">
    <location>
        <begin position="4"/>
        <end position="48"/>
    </location>
</feature>
<dbReference type="AlphaFoldDB" id="X0YXG3"/>
<name>X0YXG3_9ZZZZ</name>
<accession>X0YXG3</accession>
<reference evidence="2" key="1">
    <citation type="journal article" date="2014" name="Front. Microbiol.">
        <title>High frequency of phylogenetically diverse reductive dehalogenase-homologous genes in deep subseafloor sedimentary metagenomes.</title>
        <authorList>
            <person name="Kawai M."/>
            <person name="Futagami T."/>
            <person name="Toyoda A."/>
            <person name="Takaki Y."/>
            <person name="Nishi S."/>
            <person name="Hori S."/>
            <person name="Arai W."/>
            <person name="Tsubouchi T."/>
            <person name="Morono Y."/>
            <person name="Uchiyama I."/>
            <person name="Ito T."/>
            <person name="Fujiyama A."/>
            <person name="Inagaki F."/>
            <person name="Takami H."/>
        </authorList>
    </citation>
    <scope>NUCLEOTIDE SEQUENCE</scope>
    <source>
        <strain evidence="2">Expedition CK06-06</strain>
    </source>
</reference>
<dbReference type="Gene3D" id="3.40.50.620">
    <property type="entry name" value="HUPs"/>
    <property type="match status" value="1"/>
</dbReference>
<dbReference type="SUPFAM" id="SSF52402">
    <property type="entry name" value="Adenine nucleotide alpha hydrolases-like"/>
    <property type="match status" value="1"/>
</dbReference>
<organism evidence="2">
    <name type="scientific">marine sediment metagenome</name>
    <dbReference type="NCBI Taxonomy" id="412755"/>
    <lineage>
        <taxon>unclassified sequences</taxon>
        <taxon>metagenomes</taxon>
        <taxon>ecological metagenomes</taxon>
    </lineage>
</organism>
<sequence>MGAYRKIVCATRGGKASKKTEERAIEIAKATNAKLTFIHVVNTDLDFLKSSTGKLVVVFSSALSTIYH</sequence>
<dbReference type="Pfam" id="PF00582">
    <property type="entry name" value="Usp"/>
    <property type="match status" value="1"/>
</dbReference>
<dbReference type="EMBL" id="BART01005139">
    <property type="protein sequence ID" value="GAG61564.1"/>
    <property type="molecule type" value="Genomic_DNA"/>
</dbReference>
<gene>
    <name evidence="2" type="ORF">S01H4_12216</name>
</gene>
<proteinExistence type="predicted"/>
<protein>
    <recommendedName>
        <fullName evidence="1">UspA domain-containing protein</fullName>
    </recommendedName>
</protein>
<evidence type="ECO:0000259" key="1">
    <source>
        <dbReference type="Pfam" id="PF00582"/>
    </source>
</evidence>
<dbReference type="InterPro" id="IPR006016">
    <property type="entry name" value="UspA"/>
</dbReference>
<dbReference type="InterPro" id="IPR014729">
    <property type="entry name" value="Rossmann-like_a/b/a_fold"/>
</dbReference>
<evidence type="ECO:0000313" key="2">
    <source>
        <dbReference type="EMBL" id="GAG61564.1"/>
    </source>
</evidence>
<comment type="caution">
    <text evidence="2">The sequence shown here is derived from an EMBL/GenBank/DDBJ whole genome shotgun (WGS) entry which is preliminary data.</text>
</comment>